<dbReference type="Pfam" id="PF22803">
    <property type="entry name" value="GBD_Y3"/>
    <property type="match status" value="1"/>
</dbReference>
<keyword evidence="3" id="KW-1185">Reference proteome</keyword>
<evidence type="ECO:0000313" key="3">
    <source>
        <dbReference type="Proteomes" id="UP000800235"/>
    </source>
</evidence>
<name>A0A9P4NFG5_9PEZI</name>
<reference evidence="2" key="1">
    <citation type="journal article" date="2020" name="Stud. Mycol.">
        <title>101 Dothideomycetes genomes: a test case for predicting lifestyles and emergence of pathogens.</title>
        <authorList>
            <person name="Haridas S."/>
            <person name="Albert R."/>
            <person name="Binder M."/>
            <person name="Bloem J."/>
            <person name="Labutti K."/>
            <person name="Salamov A."/>
            <person name="Andreopoulos B."/>
            <person name="Baker S."/>
            <person name="Barry K."/>
            <person name="Bills G."/>
            <person name="Bluhm B."/>
            <person name="Cannon C."/>
            <person name="Castanera R."/>
            <person name="Culley D."/>
            <person name="Daum C."/>
            <person name="Ezra D."/>
            <person name="Gonzalez J."/>
            <person name="Henrissat B."/>
            <person name="Kuo A."/>
            <person name="Liang C."/>
            <person name="Lipzen A."/>
            <person name="Lutzoni F."/>
            <person name="Magnuson J."/>
            <person name="Mondo S."/>
            <person name="Nolan M."/>
            <person name="Ohm R."/>
            <person name="Pangilinan J."/>
            <person name="Park H.-J."/>
            <person name="Ramirez L."/>
            <person name="Alfaro M."/>
            <person name="Sun H."/>
            <person name="Tritt A."/>
            <person name="Yoshinaga Y."/>
            <person name="Zwiers L.-H."/>
            <person name="Turgeon B."/>
            <person name="Goodwin S."/>
            <person name="Spatafora J."/>
            <person name="Crous P."/>
            <person name="Grigoriev I."/>
        </authorList>
    </citation>
    <scope>NUCLEOTIDE SEQUENCE</scope>
    <source>
        <strain evidence="2">CBS 130266</strain>
    </source>
</reference>
<proteinExistence type="predicted"/>
<accession>A0A9P4NFG5</accession>
<dbReference type="OrthoDB" id="4825549at2759"/>
<feature type="domain" description="Glycan binding protein Y3-like" evidence="1">
    <location>
        <begin position="94"/>
        <end position="176"/>
    </location>
</feature>
<dbReference type="EMBL" id="MU007119">
    <property type="protein sequence ID" value="KAF2419576.1"/>
    <property type="molecule type" value="Genomic_DNA"/>
</dbReference>
<evidence type="ECO:0000259" key="1">
    <source>
        <dbReference type="Pfam" id="PF22803"/>
    </source>
</evidence>
<gene>
    <name evidence="2" type="ORF">EJ08DRAFT_738867</name>
</gene>
<dbReference type="Proteomes" id="UP000800235">
    <property type="component" value="Unassembled WGS sequence"/>
</dbReference>
<comment type="caution">
    <text evidence="2">The sequence shown here is derived from an EMBL/GenBank/DDBJ whole genome shotgun (WGS) entry which is preliminary data.</text>
</comment>
<organism evidence="2 3">
    <name type="scientific">Tothia fuscella</name>
    <dbReference type="NCBI Taxonomy" id="1048955"/>
    <lineage>
        <taxon>Eukaryota</taxon>
        <taxon>Fungi</taxon>
        <taxon>Dikarya</taxon>
        <taxon>Ascomycota</taxon>
        <taxon>Pezizomycotina</taxon>
        <taxon>Dothideomycetes</taxon>
        <taxon>Pleosporomycetidae</taxon>
        <taxon>Venturiales</taxon>
        <taxon>Cylindrosympodiaceae</taxon>
        <taxon>Tothia</taxon>
    </lineage>
</organism>
<sequence length="177" mass="19407">MELLNMMPTSTISFGINGPEEHDQKTRDIEASLDIDIQPTAQQFVSILLFHCTASTMYFSIFALASAASLASAGCFTGGENWGAERQYALNQATQYCQRLGAGCYQPKGERPKCFNLSSGKKVDFNLQLRDDVVARCIDANECYDGMQKEINGCDHGGNSKYTNWIYTADPNAGNCA</sequence>
<dbReference type="InterPro" id="IPR054443">
    <property type="entry name" value="Y3-like_dom"/>
</dbReference>
<evidence type="ECO:0000313" key="2">
    <source>
        <dbReference type="EMBL" id="KAF2419576.1"/>
    </source>
</evidence>
<protein>
    <recommendedName>
        <fullName evidence="1">Glycan binding protein Y3-like domain-containing protein</fullName>
    </recommendedName>
</protein>
<dbReference type="AlphaFoldDB" id="A0A9P4NFG5"/>